<comment type="caution">
    <text evidence="1">The sequence shown here is derived from an EMBL/GenBank/DDBJ whole genome shotgun (WGS) entry which is preliminary data.</text>
</comment>
<gene>
    <name evidence="1" type="ORF">HQN59_20785</name>
</gene>
<reference evidence="1 2" key="1">
    <citation type="submission" date="2020-06" db="EMBL/GenBank/DDBJ databases">
        <title>Schlegella sp. ID0723 isolated from air conditioner.</title>
        <authorList>
            <person name="Kim D.Y."/>
            <person name="Kim D.-U."/>
        </authorList>
    </citation>
    <scope>NUCLEOTIDE SEQUENCE [LARGE SCALE GENOMIC DNA]</scope>
    <source>
        <strain evidence="1 2">ID0723</strain>
    </source>
</reference>
<dbReference type="Gene3D" id="1.10.10.10">
    <property type="entry name" value="Winged helix-like DNA-binding domain superfamily/Winged helix DNA-binding domain"/>
    <property type="match status" value="1"/>
</dbReference>
<dbReference type="RefSeq" id="WP_176071034.1">
    <property type="nucleotide sequence ID" value="NZ_JABWMJ010000011.1"/>
</dbReference>
<dbReference type="Pfam" id="PF13412">
    <property type="entry name" value="HTH_24"/>
    <property type="match status" value="1"/>
</dbReference>
<dbReference type="InterPro" id="IPR036390">
    <property type="entry name" value="WH_DNA-bd_sf"/>
</dbReference>
<proteinExistence type="predicted"/>
<sequence>MPSRQANLQEDTYFRAMRILQQNPDLTQRELAAKLGVSVGGLNYCLKALMERGWVKMQNFSHSKNKFGYVYMLTPGGIAGKAALASRFLKRKMDEYEALKAEIATLELESHETMASGTMRDPS</sequence>
<dbReference type="InterPro" id="IPR036388">
    <property type="entry name" value="WH-like_DNA-bd_sf"/>
</dbReference>
<dbReference type="EMBL" id="JABWMJ010000011">
    <property type="protein sequence ID" value="NUZ08200.1"/>
    <property type="molecule type" value="Genomic_DNA"/>
</dbReference>
<accession>A0A7Y6NRV8</accession>
<evidence type="ECO:0000313" key="2">
    <source>
        <dbReference type="Proteomes" id="UP000529637"/>
    </source>
</evidence>
<organism evidence="1 2">
    <name type="scientific">Piscinibacter koreensis</name>
    <dbReference type="NCBI Taxonomy" id="2742824"/>
    <lineage>
        <taxon>Bacteria</taxon>
        <taxon>Pseudomonadati</taxon>
        <taxon>Pseudomonadota</taxon>
        <taxon>Betaproteobacteria</taxon>
        <taxon>Burkholderiales</taxon>
        <taxon>Sphaerotilaceae</taxon>
        <taxon>Piscinibacter</taxon>
    </lineage>
</organism>
<dbReference type="InterPro" id="IPR026433">
    <property type="entry name" value="MarR_EPS"/>
</dbReference>
<dbReference type="AlphaFoldDB" id="A0A7Y6NRV8"/>
<evidence type="ECO:0000313" key="1">
    <source>
        <dbReference type="EMBL" id="NUZ08200.1"/>
    </source>
</evidence>
<name>A0A7Y6NRV8_9BURK</name>
<protein>
    <submittedName>
        <fullName evidence="1">MarR family EPS-associated transcriptional regulator</fullName>
    </submittedName>
</protein>
<dbReference type="NCBIfam" id="TIGR04176">
    <property type="entry name" value="MarR_EPS"/>
    <property type="match status" value="1"/>
</dbReference>
<dbReference type="Proteomes" id="UP000529637">
    <property type="component" value="Unassembled WGS sequence"/>
</dbReference>
<dbReference type="SUPFAM" id="SSF46785">
    <property type="entry name" value="Winged helix' DNA-binding domain"/>
    <property type="match status" value="1"/>
</dbReference>
<keyword evidence="2" id="KW-1185">Reference proteome</keyword>